<keyword evidence="4 6" id="KW-1133">Transmembrane helix</keyword>
<evidence type="ECO:0000313" key="8">
    <source>
        <dbReference type="EMBL" id="VAX26755.1"/>
    </source>
</evidence>
<dbReference type="NCBIfam" id="TIGR03025">
    <property type="entry name" value="EPS_sugtrans"/>
    <property type="match status" value="1"/>
</dbReference>
<reference evidence="8" key="1">
    <citation type="submission" date="2018-06" db="EMBL/GenBank/DDBJ databases">
        <authorList>
            <person name="Zhirakovskaya E."/>
        </authorList>
    </citation>
    <scope>NUCLEOTIDE SEQUENCE</scope>
</reference>
<evidence type="ECO:0000256" key="1">
    <source>
        <dbReference type="ARBA" id="ARBA00004141"/>
    </source>
</evidence>
<dbReference type="InterPro" id="IPR003362">
    <property type="entry name" value="Bact_transf"/>
</dbReference>
<evidence type="ECO:0000259" key="7">
    <source>
        <dbReference type="Pfam" id="PF02397"/>
    </source>
</evidence>
<keyword evidence="3 6" id="KW-0812">Transmembrane</keyword>
<evidence type="ECO:0000256" key="5">
    <source>
        <dbReference type="ARBA" id="ARBA00023136"/>
    </source>
</evidence>
<dbReference type="GO" id="GO:0016020">
    <property type="term" value="C:membrane"/>
    <property type="evidence" value="ECO:0007669"/>
    <property type="project" value="UniProtKB-SubCell"/>
</dbReference>
<evidence type="ECO:0000256" key="2">
    <source>
        <dbReference type="ARBA" id="ARBA00022679"/>
    </source>
</evidence>
<organism evidence="8">
    <name type="scientific">hydrothermal vent metagenome</name>
    <dbReference type="NCBI Taxonomy" id="652676"/>
    <lineage>
        <taxon>unclassified sequences</taxon>
        <taxon>metagenomes</taxon>
        <taxon>ecological metagenomes</taxon>
    </lineage>
</organism>
<accession>A0A3B1D4Z0</accession>
<protein>
    <submittedName>
        <fullName evidence="8">Undecaprenyl-phosphate glycophosphotransferase</fullName>
    </submittedName>
</protein>
<keyword evidence="2 8" id="KW-0808">Transferase</keyword>
<sequence>MLRKQGKIGSTILVIGSGASMKTFKDAVAKYGTLGFQFLYFEWAFSSKNSLNEALQRIKKTIASQGIKKVVVAIDNRRGTLPVDLLLALRVEGIEVVKAVSFYEQIYGKMWVESLNPSDLIFGEGFKRMALIGFGKRILDVTAAFLGLMLSLPFFLILPLLIKMDSRGPVFYRQERVGAEGVLFDVFKFRSMCQNAEAATGAVWAKEGDPRVTGLGRWLRKLRLDELPQLFNVLRGEMSFVGPRPERQVFVTDLEECIPYYALRHTVKPGLTGLAQVKYRYGATKEDALEKHQYDLYYVKHLSLFFDLSIMFATVRVVLRGLGAR</sequence>
<dbReference type="InterPro" id="IPR017475">
    <property type="entry name" value="EPS_sugar_tfrase"/>
</dbReference>
<name>A0A3B1D4Z0_9ZZZZ</name>
<comment type="subcellular location">
    <subcellularLocation>
        <location evidence="1">Membrane</location>
        <topology evidence="1">Multi-pass membrane protein</topology>
    </subcellularLocation>
</comment>
<dbReference type="PANTHER" id="PTHR30576:SF21">
    <property type="entry name" value="UDP-GLUCOSE:UNDECAPRENYL-PHOSPHATE GLUCOSE-1-PHOSPHATE TRANSFERASE"/>
    <property type="match status" value="1"/>
</dbReference>
<keyword evidence="5 6" id="KW-0472">Membrane</keyword>
<proteinExistence type="predicted"/>
<dbReference type="GO" id="GO:0089702">
    <property type="term" value="F:undecaprenyl-phosphate glucose phosphotransferase activity"/>
    <property type="evidence" value="ECO:0007669"/>
    <property type="project" value="TreeGrafter"/>
</dbReference>
<dbReference type="GO" id="GO:0009242">
    <property type="term" value="P:colanic acid biosynthetic process"/>
    <property type="evidence" value="ECO:0007669"/>
    <property type="project" value="TreeGrafter"/>
</dbReference>
<dbReference type="Pfam" id="PF02397">
    <property type="entry name" value="Bac_transf"/>
    <property type="match status" value="1"/>
</dbReference>
<gene>
    <name evidence="8" type="ORF">MNBD_NITROSPIRAE01-258</name>
</gene>
<dbReference type="AlphaFoldDB" id="A0A3B1D4Z0"/>
<feature type="transmembrane region" description="Helical" evidence="6">
    <location>
        <begin position="138"/>
        <end position="162"/>
    </location>
</feature>
<evidence type="ECO:0000256" key="3">
    <source>
        <dbReference type="ARBA" id="ARBA00022692"/>
    </source>
</evidence>
<feature type="domain" description="Bacterial sugar transferase" evidence="7">
    <location>
        <begin position="136"/>
        <end position="319"/>
    </location>
</feature>
<evidence type="ECO:0000256" key="4">
    <source>
        <dbReference type="ARBA" id="ARBA00022989"/>
    </source>
</evidence>
<dbReference type="PANTHER" id="PTHR30576">
    <property type="entry name" value="COLANIC BIOSYNTHESIS UDP-GLUCOSE LIPID CARRIER TRANSFERASE"/>
    <property type="match status" value="1"/>
</dbReference>
<evidence type="ECO:0000256" key="6">
    <source>
        <dbReference type="SAM" id="Phobius"/>
    </source>
</evidence>
<dbReference type="EMBL" id="UOGF01000017">
    <property type="protein sequence ID" value="VAX26755.1"/>
    <property type="molecule type" value="Genomic_DNA"/>
</dbReference>